<dbReference type="EMBL" id="AZGE01000006">
    <property type="protein sequence ID" value="KRM16022.1"/>
    <property type="molecule type" value="Genomic_DNA"/>
</dbReference>
<dbReference type="RefSeq" id="WP_003712897.1">
    <property type="nucleotide sequence ID" value="NZ_AZGE01000006.1"/>
</dbReference>
<evidence type="ECO:0000313" key="2">
    <source>
        <dbReference type="EMBL" id="KRM16022.1"/>
    </source>
</evidence>
<feature type="transmembrane region" description="Helical" evidence="1">
    <location>
        <begin position="109"/>
        <end position="126"/>
    </location>
</feature>
<dbReference type="AlphaFoldDB" id="A0A0R1WLR8"/>
<dbReference type="Proteomes" id="UP000050973">
    <property type="component" value="Unassembled WGS sequence"/>
</dbReference>
<keyword evidence="1" id="KW-0812">Transmembrane</keyword>
<protein>
    <submittedName>
        <fullName evidence="2">Uncharacterized protein</fullName>
    </submittedName>
</protein>
<reference evidence="2 3" key="1">
    <citation type="journal article" date="2015" name="Genome Announc.">
        <title>Expanding the biotechnology potential of lactobacilli through comparative genomics of 213 strains and associated genera.</title>
        <authorList>
            <person name="Sun Z."/>
            <person name="Harris H.M."/>
            <person name="McCann A."/>
            <person name="Guo C."/>
            <person name="Argimon S."/>
            <person name="Zhang W."/>
            <person name="Yang X."/>
            <person name="Jeffery I.B."/>
            <person name="Cooney J.C."/>
            <person name="Kagawa T.F."/>
            <person name="Liu W."/>
            <person name="Song Y."/>
            <person name="Salvetti E."/>
            <person name="Wrobel A."/>
            <person name="Rasinkangas P."/>
            <person name="Parkhill J."/>
            <person name="Rea M.C."/>
            <person name="O'Sullivan O."/>
            <person name="Ritari J."/>
            <person name="Douillard F.P."/>
            <person name="Paul Ross R."/>
            <person name="Yang R."/>
            <person name="Briner A.E."/>
            <person name="Felis G.E."/>
            <person name="de Vos W.M."/>
            <person name="Barrangou R."/>
            <person name="Klaenhammer T.R."/>
            <person name="Caufield P.W."/>
            <person name="Cui Y."/>
            <person name="Zhang H."/>
            <person name="O'Toole P.W."/>
        </authorList>
    </citation>
    <scope>NUCLEOTIDE SEQUENCE [LARGE SCALE GENOMIC DNA]</scope>
    <source>
        <strain evidence="2 3">DSM 4864</strain>
    </source>
</reference>
<sequence length="128" mass="14927">MRFNHQFYKSASFYFALCFLCWPLAIVVLQPSNIFVNFFQLLFALFGLIMLIFTLFFDDGDTGDWIIAGRGRQLEFNRHFYRRGNFYAGLFIILIDLPLGTGLDRWENITFIVLGIIATVGSFIQHHD</sequence>
<evidence type="ECO:0000256" key="1">
    <source>
        <dbReference type="SAM" id="Phobius"/>
    </source>
</evidence>
<feature type="transmembrane region" description="Helical" evidence="1">
    <location>
        <begin position="12"/>
        <end position="29"/>
    </location>
</feature>
<organism evidence="2 3">
    <name type="scientific">Limosilactobacillus oris DSM 4864</name>
    <dbReference type="NCBI Taxonomy" id="1423779"/>
    <lineage>
        <taxon>Bacteria</taxon>
        <taxon>Bacillati</taxon>
        <taxon>Bacillota</taxon>
        <taxon>Bacilli</taxon>
        <taxon>Lactobacillales</taxon>
        <taxon>Lactobacillaceae</taxon>
        <taxon>Limosilactobacillus</taxon>
    </lineage>
</organism>
<accession>A0A0R1WLR8</accession>
<dbReference type="PATRIC" id="fig|1423779.3.peg.1763"/>
<gene>
    <name evidence="2" type="ORF">FC49_GL001703</name>
</gene>
<keyword evidence="1" id="KW-1133">Transmembrane helix</keyword>
<proteinExistence type="predicted"/>
<name>A0A0R1WLR8_9LACO</name>
<comment type="caution">
    <text evidence="2">The sequence shown here is derived from an EMBL/GenBank/DDBJ whole genome shotgun (WGS) entry which is preliminary data.</text>
</comment>
<keyword evidence="1" id="KW-0472">Membrane</keyword>
<feature type="transmembrane region" description="Helical" evidence="1">
    <location>
        <begin position="86"/>
        <end position="103"/>
    </location>
</feature>
<feature type="transmembrane region" description="Helical" evidence="1">
    <location>
        <begin position="35"/>
        <end position="57"/>
    </location>
</feature>
<evidence type="ECO:0000313" key="3">
    <source>
        <dbReference type="Proteomes" id="UP000050973"/>
    </source>
</evidence>